<dbReference type="WBParaSite" id="BTMF_0001671101-mRNA-1">
    <property type="protein sequence ID" value="BTMF_0001671101-mRNA-1"/>
    <property type="gene ID" value="BTMF_0001671101"/>
</dbReference>
<gene>
    <name evidence="1" type="ORF">BTMF_LOCUS14683</name>
</gene>
<evidence type="ECO:0000313" key="1">
    <source>
        <dbReference type="EMBL" id="VDO50590.1"/>
    </source>
</evidence>
<accession>A0A0R3R9J8</accession>
<dbReference type="EMBL" id="UZAG01021479">
    <property type="protein sequence ID" value="VDO50590.1"/>
    <property type="molecule type" value="Genomic_DNA"/>
</dbReference>
<dbReference type="Proteomes" id="UP000280834">
    <property type="component" value="Unassembled WGS sequence"/>
</dbReference>
<protein>
    <submittedName>
        <fullName evidence="1 3">Uncharacterized protein</fullName>
    </submittedName>
</protein>
<organism evidence="3">
    <name type="scientific">Brugia timori</name>
    <dbReference type="NCBI Taxonomy" id="42155"/>
    <lineage>
        <taxon>Eukaryota</taxon>
        <taxon>Metazoa</taxon>
        <taxon>Ecdysozoa</taxon>
        <taxon>Nematoda</taxon>
        <taxon>Chromadorea</taxon>
        <taxon>Rhabditida</taxon>
        <taxon>Spirurina</taxon>
        <taxon>Spiruromorpha</taxon>
        <taxon>Filarioidea</taxon>
        <taxon>Onchocercidae</taxon>
        <taxon>Brugia</taxon>
    </lineage>
</organism>
<reference evidence="1 2" key="2">
    <citation type="submission" date="2018-11" db="EMBL/GenBank/DDBJ databases">
        <authorList>
            <consortium name="Pathogen Informatics"/>
        </authorList>
    </citation>
    <scope>NUCLEOTIDE SEQUENCE [LARGE SCALE GENOMIC DNA]</scope>
</reference>
<proteinExistence type="predicted"/>
<name>A0A0R3R9J8_9BILA</name>
<keyword evidence="2" id="KW-1185">Reference proteome</keyword>
<evidence type="ECO:0000313" key="3">
    <source>
        <dbReference type="WBParaSite" id="BTMF_0001671101-mRNA-1"/>
    </source>
</evidence>
<reference evidence="3" key="1">
    <citation type="submission" date="2017-02" db="UniProtKB">
        <authorList>
            <consortium name="WormBaseParasite"/>
        </authorList>
    </citation>
    <scope>IDENTIFICATION</scope>
</reference>
<dbReference type="AlphaFoldDB" id="A0A0R3R9J8"/>
<evidence type="ECO:0000313" key="2">
    <source>
        <dbReference type="Proteomes" id="UP000280834"/>
    </source>
</evidence>
<sequence>MICNKTYDDSVPFRNELVRRTYSSIRCSRQTQRTQLKSTENRSLNKQQYMRQECRTISEEYTSTGRSFTTSQNNEQRDTGDISSCVFVRGPTQLRDSRRKTAEQWQIRKHSPANGENCVEEVRYGQKVKFSPSICNESFRRNLKNTVQNKESHRISNTVQNKESHRISVFKHPECTRTHLLPSLFSSSIIGLKSKSRNFESNSDFIYHSDSSYPFNKCTKPSELLLKSAGLHEIHVNISAQNQNPLNEKHDYAATLREINRCRLALRKKQTVIKDTASNNEISDQQRTVSFSNSQGREGKKERDDVEWVANYGLRNNFELLGDL</sequence>